<evidence type="ECO:0008006" key="4">
    <source>
        <dbReference type="Google" id="ProtNLM"/>
    </source>
</evidence>
<dbReference type="RefSeq" id="WP_182300585.1">
    <property type="nucleotide sequence ID" value="NZ_CP041969.1"/>
</dbReference>
<evidence type="ECO:0000313" key="2">
    <source>
        <dbReference type="EMBL" id="QMV44350.1"/>
    </source>
</evidence>
<feature type="region of interest" description="Disordered" evidence="1">
    <location>
        <begin position="64"/>
        <end position="108"/>
    </location>
</feature>
<protein>
    <recommendedName>
        <fullName evidence="4">YtxH domain-containing protein</fullName>
    </recommendedName>
</protein>
<evidence type="ECO:0000313" key="3">
    <source>
        <dbReference type="Proteomes" id="UP000515679"/>
    </source>
</evidence>
<gene>
    <name evidence="2" type="ORF">FPL14_26670</name>
</gene>
<organism evidence="2 3">
    <name type="scientific">Cohnella cholangitidis</name>
    <dbReference type="NCBI Taxonomy" id="2598458"/>
    <lineage>
        <taxon>Bacteria</taxon>
        <taxon>Bacillati</taxon>
        <taxon>Bacillota</taxon>
        <taxon>Bacilli</taxon>
        <taxon>Bacillales</taxon>
        <taxon>Paenibacillaceae</taxon>
        <taxon>Cohnella</taxon>
    </lineage>
</organism>
<keyword evidence="3" id="KW-1185">Reference proteome</keyword>
<name>A0A7G5C566_9BACL</name>
<evidence type="ECO:0000256" key="1">
    <source>
        <dbReference type="SAM" id="MobiDB-lite"/>
    </source>
</evidence>
<feature type="compositionally biased region" description="Basic and acidic residues" evidence="1">
    <location>
        <begin position="99"/>
        <end position="108"/>
    </location>
</feature>
<dbReference type="EMBL" id="CP041969">
    <property type="protein sequence ID" value="QMV44350.1"/>
    <property type="molecule type" value="Genomic_DNA"/>
</dbReference>
<accession>A0A7G5C566</accession>
<dbReference type="Proteomes" id="UP000515679">
    <property type="component" value="Chromosome"/>
</dbReference>
<sequence length="108" mass="11577">MKIGTFVIGGLAGAAIVMMIQRNQRMSAAAASVGNNLKQRMSGMKDDAIEMALNTKFASSFKRASEKIGHRNPTTAPHDAAFGDLVAQDSESSSEIDSFPERSGHHRI</sequence>
<proteinExistence type="predicted"/>
<dbReference type="KEGG" id="cchl:FPL14_26670"/>
<dbReference type="AlphaFoldDB" id="A0A7G5C566"/>
<reference evidence="2 3" key="1">
    <citation type="submission" date="2019-07" db="EMBL/GenBank/DDBJ databases">
        <authorList>
            <person name="Kim J.K."/>
            <person name="Cheong H.-M."/>
            <person name="Choi Y."/>
            <person name="Hwang K.J."/>
            <person name="Lee S."/>
            <person name="Choi C."/>
        </authorList>
    </citation>
    <scope>NUCLEOTIDE SEQUENCE [LARGE SCALE GENOMIC DNA]</scope>
    <source>
        <strain evidence="2 3">KS 22</strain>
    </source>
</reference>